<sequence>VRLKHRLHSTSCTAHPAVLFIMSTPEKQNMASQTKHTEQAMGTIKELQLTYNIIEASHLNSLD</sequence>
<accession>A0A0B7BDF8</accession>
<evidence type="ECO:0000313" key="1">
    <source>
        <dbReference type="EMBL" id="CEK90993.1"/>
    </source>
</evidence>
<protein>
    <submittedName>
        <fullName evidence="1">Uncharacterized protein</fullName>
    </submittedName>
</protein>
<proteinExistence type="predicted"/>
<dbReference type="EMBL" id="HACG01044128">
    <property type="protein sequence ID" value="CEK90993.1"/>
    <property type="molecule type" value="Transcribed_RNA"/>
</dbReference>
<organism evidence="1">
    <name type="scientific">Arion vulgaris</name>
    <dbReference type="NCBI Taxonomy" id="1028688"/>
    <lineage>
        <taxon>Eukaryota</taxon>
        <taxon>Metazoa</taxon>
        <taxon>Spiralia</taxon>
        <taxon>Lophotrochozoa</taxon>
        <taxon>Mollusca</taxon>
        <taxon>Gastropoda</taxon>
        <taxon>Heterobranchia</taxon>
        <taxon>Euthyneura</taxon>
        <taxon>Panpulmonata</taxon>
        <taxon>Eupulmonata</taxon>
        <taxon>Stylommatophora</taxon>
        <taxon>Helicina</taxon>
        <taxon>Arionoidea</taxon>
        <taxon>Arionidae</taxon>
        <taxon>Arion</taxon>
    </lineage>
</organism>
<reference evidence="1" key="1">
    <citation type="submission" date="2014-12" db="EMBL/GenBank/DDBJ databases">
        <title>Insight into the proteome of Arion vulgaris.</title>
        <authorList>
            <person name="Aradska J."/>
            <person name="Bulat T."/>
            <person name="Smidak R."/>
            <person name="Sarate P."/>
            <person name="Gangsoo J."/>
            <person name="Sialana F."/>
            <person name="Bilban M."/>
            <person name="Lubec G."/>
        </authorList>
    </citation>
    <scope>NUCLEOTIDE SEQUENCE</scope>
    <source>
        <tissue evidence="1">Skin</tissue>
    </source>
</reference>
<name>A0A0B7BDF8_9EUPU</name>
<gene>
    <name evidence="1" type="primary">ORF180367</name>
</gene>
<dbReference type="AlphaFoldDB" id="A0A0B7BDF8"/>
<feature type="non-terminal residue" evidence="1">
    <location>
        <position position="1"/>
    </location>
</feature>